<dbReference type="EMBL" id="BARV01027803">
    <property type="protein sequence ID" value="GAI41429.1"/>
    <property type="molecule type" value="Genomic_DNA"/>
</dbReference>
<gene>
    <name evidence="1" type="ORF">S06H3_44662</name>
</gene>
<sequence>MALSGLSKQLIGSKYKEIFPVVNTDKISLIFSTLLSVLGNYDIKLISREFSEADKFGEAYFYGTTKVKKNRIITYLLLDGESKTLEIEVSANDQGQITGFLAEIGNKIRNELLKHNIIESEEQFYDISMSIHLNHCPYCWNRIPAEHIQKYLDGETIKCKYCSEILTLKEPK</sequence>
<reference evidence="1" key="1">
    <citation type="journal article" date="2014" name="Front. Microbiol.">
        <title>High frequency of phylogenetically diverse reductive dehalogenase-homologous genes in deep subseafloor sedimentary metagenomes.</title>
        <authorList>
            <person name="Kawai M."/>
            <person name="Futagami T."/>
            <person name="Toyoda A."/>
            <person name="Takaki Y."/>
            <person name="Nishi S."/>
            <person name="Hori S."/>
            <person name="Arai W."/>
            <person name="Tsubouchi T."/>
            <person name="Morono Y."/>
            <person name="Uchiyama I."/>
            <person name="Ito T."/>
            <person name="Fujiyama A."/>
            <person name="Inagaki F."/>
            <person name="Takami H."/>
        </authorList>
    </citation>
    <scope>NUCLEOTIDE SEQUENCE</scope>
    <source>
        <strain evidence="1">Expedition CK06-06</strain>
    </source>
</reference>
<accession>X1QDS3</accession>
<name>X1QDS3_9ZZZZ</name>
<dbReference type="AlphaFoldDB" id="X1QDS3"/>
<organism evidence="1">
    <name type="scientific">marine sediment metagenome</name>
    <dbReference type="NCBI Taxonomy" id="412755"/>
    <lineage>
        <taxon>unclassified sequences</taxon>
        <taxon>metagenomes</taxon>
        <taxon>ecological metagenomes</taxon>
    </lineage>
</organism>
<evidence type="ECO:0000313" key="1">
    <source>
        <dbReference type="EMBL" id="GAI41429.1"/>
    </source>
</evidence>
<proteinExistence type="predicted"/>
<protein>
    <submittedName>
        <fullName evidence="1">Uncharacterized protein</fullName>
    </submittedName>
</protein>
<comment type="caution">
    <text evidence="1">The sequence shown here is derived from an EMBL/GenBank/DDBJ whole genome shotgun (WGS) entry which is preliminary data.</text>
</comment>